<dbReference type="AlphaFoldDB" id="A0A8J9UIB1"/>
<feature type="signal peptide" evidence="2">
    <location>
        <begin position="1"/>
        <end position="23"/>
    </location>
</feature>
<keyword evidence="2" id="KW-0732">Signal</keyword>
<dbReference type="SUPFAM" id="SSF56436">
    <property type="entry name" value="C-type lectin-like"/>
    <property type="match status" value="2"/>
</dbReference>
<dbReference type="InterPro" id="IPR001304">
    <property type="entry name" value="C-type_lectin-like"/>
</dbReference>
<name>A0A8J9UIB1_9NEOP</name>
<dbReference type="InterPro" id="IPR050111">
    <property type="entry name" value="C-type_lectin/snaclec_domain"/>
</dbReference>
<evidence type="ECO:0000313" key="4">
    <source>
        <dbReference type="EMBL" id="CAH0719674.1"/>
    </source>
</evidence>
<feature type="domain" description="C-type lectin" evidence="3">
    <location>
        <begin position="182"/>
        <end position="312"/>
    </location>
</feature>
<keyword evidence="1" id="KW-1015">Disulfide bond</keyword>
<protein>
    <recommendedName>
        <fullName evidence="3">C-type lectin domain-containing protein</fullName>
    </recommendedName>
</protein>
<dbReference type="InterPro" id="IPR016187">
    <property type="entry name" value="CTDL_fold"/>
</dbReference>
<dbReference type="InterPro" id="IPR018378">
    <property type="entry name" value="C-type_lectin_CS"/>
</dbReference>
<dbReference type="OrthoDB" id="7357196at2759"/>
<dbReference type="EMBL" id="OV170234">
    <property type="protein sequence ID" value="CAH0719674.1"/>
    <property type="molecule type" value="Genomic_DNA"/>
</dbReference>
<dbReference type="SMART" id="SM00034">
    <property type="entry name" value="CLECT"/>
    <property type="match status" value="2"/>
</dbReference>
<feature type="chain" id="PRO_5035463937" description="C-type lectin domain-containing protein" evidence="2">
    <location>
        <begin position="24"/>
        <end position="340"/>
    </location>
</feature>
<dbReference type="Pfam" id="PF00059">
    <property type="entry name" value="Lectin_C"/>
    <property type="match status" value="2"/>
</dbReference>
<dbReference type="Gene3D" id="3.10.100.10">
    <property type="entry name" value="Mannose-Binding Protein A, subunit A"/>
    <property type="match status" value="2"/>
</dbReference>
<evidence type="ECO:0000256" key="1">
    <source>
        <dbReference type="ARBA" id="ARBA00023157"/>
    </source>
</evidence>
<keyword evidence="5" id="KW-1185">Reference proteome</keyword>
<evidence type="ECO:0000256" key="2">
    <source>
        <dbReference type="SAM" id="SignalP"/>
    </source>
</evidence>
<reference evidence="4" key="1">
    <citation type="submission" date="2021-12" db="EMBL/GenBank/DDBJ databases">
        <authorList>
            <person name="Martin H S."/>
        </authorList>
    </citation>
    <scope>NUCLEOTIDE SEQUENCE</scope>
</reference>
<dbReference type="InterPro" id="IPR016186">
    <property type="entry name" value="C-type_lectin-like/link_sf"/>
</dbReference>
<dbReference type="PANTHER" id="PTHR22803">
    <property type="entry name" value="MANNOSE, PHOSPHOLIPASE, LECTIN RECEPTOR RELATED"/>
    <property type="match status" value="1"/>
</dbReference>
<feature type="non-terminal residue" evidence="4">
    <location>
        <position position="340"/>
    </location>
</feature>
<dbReference type="PROSITE" id="PS00615">
    <property type="entry name" value="C_TYPE_LECTIN_1"/>
    <property type="match status" value="1"/>
</dbReference>
<feature type="domain" description="C-type lectin" evidence="3">
    <location>
        <begin position="52"/>
        <end position="158"/>
    </location>
</feature>
<accession>A0A8J9UIB1</accession>
<sequence length="340" mass="38432">MRSRTSNMFTMFLILFIVPFCTSLESTSSFRYDYNYHSEVDGWMKLHRVPATFHDAWLRCHLEGSILASPIDNHFGTAMKTEMRSNRLNSNGVFTGIHGTFSKGDFFSTEGIPLNKMPLEWMPSEPDNKNNDEDCILYAANGTIADVSCNEVHSYICYMKRTKNMSVTGCGTVDREYVLEPATGSCYKFHRVARNWTRAFMTCAAEGGHLAIINSDTEANVLRQIFAKHPQDSIKSNLPGIMKEIAHIGFHDWGERGIWTTIHGSSLIETGFDLWSEGQPDNAPPGEYCGGMFRNGRLNDVWCHERGPFICEKSPDSLNADDDPLKLVFLTGSYDLRPYD</sequence>
<dbReference type="CDD" id="cd00037">
    <property type="entry name" value="CLECT"/>
    <property type="match status" value="2"/>
</dbReference>
<organism evidence="4 5">
    <name type="scientific">Brenthis ino</name>
    <name type="common">lesser marbled fritillary</name>
    <dbReference type="NCBI Taxonomy" id="405034"/>
    <lineage>
        <taxon>Eukaryota</taxon>
        <taxon>Metazoa</taxon>
        <taxon>Ecdysozoa</taxon>
        <taxon>Arthropoda</taxon>
        <taxon>Hexapoda</taxon>
        <taxon>Insecta</taxon>
        <taxon>Pterygota</taxon>
        <taxon>Neoptera</taxon>
        <taxon>Endopterygota</taxon>
        <taxon>Lepidoptera</taxon>
        <taxon>Glossata</taxon>
        <taxon>Ditrysia</taxon>
        <taxon>Papilionoidea</taxon>
        <taxon>Nymphalidae</taxon>
        <taxon>Heliconiinae</taxon>
        <taxon>Argynnini</taxon>
        <taxon>Brenthis</taxon>
    </lineage>
</organism>
<gene>
    <name evidence="4" type="ORF">BINO364_LOCUS5982</name>
</gene>
<dbReference type="Proteomes" id="UP000838878">
    <property type="component" value="Chromosome 14"/>
</dbReference>
<proteinExistence type="predicted"/>
<dbReference type="PROSITE" id="PS50041">
    <property type="entry name" value="C_TYPE_LECTIN_2"/>
    <property type="match status" value="2"/>
</dbReference>
<evidence type="ECO:0000313" key="5">
    <source>
        <dbReference type="Proteomes" id="UP000838878"/>
    </source>
</evidence>
<evidence type="ECO:0000259" key="3">
    <source>
        <dbReference type="PROSITE" id="PS50041"/>
    </source>
</evidence>